<feature type="domain" description="Vta1 C-terminal" evidence="11">
    <location>
        <begin position="313"/>
        <end position="348"/>
    </location>
</feature>
<protein>
    <recommendedName>
        <fullName evidence="14">Vacuolar protein sorting-associated protein VTA1</fullName>
    </recommendedName>
</protein>
<dbReference type="GO" id="GO:0005771">
    <property type="term" value="C:multivesicular body"/>
    <property type="evidence" value="ECO:0007669"/>
    <property type="project" value="TreeGrafter"/>
</dbReference>
<dbReference type="Pfam" id="PF18097">
    <property type="entry name" value="Vta1_C"/>
    <property type="match status" value="1"/>
</dbReference>
<dbReference type="Gene3D" id="1.20.5.420">
    <property type="entry name" value="Immunoglobulin FC, subunit C"/>
    <property type="match status" value="1"/>
</dbReference>
<feature type="compositionally biased region" description="Polar residues" evidence="9">
    <location>
        <begin position="200"/>
        <end position="220"/>
    </location>
</feature>
<proteinExistence type="inferred from homology"/>
<dbReference type="PANTHER" id="PTHR46009:SF1">
    <property type="entry name" value="VACUOLAR PROTEIN SORTING-ASSOCIATED PROTEIN VTA1 HOMOLOG"/>
    <property type="match status" value="1"/>
</dbReference>
<feature type="compositionally biased region" description="Low complexity" evidence="9">
    <location>
        <begin position="244"/>
        <end position="255"/>
    </location>
</feature>
<feature type="compositionally biased region" description="Polar residues" evidence="9">
    <location>
        <begin position="296"/>
        <end position="311"/>
    </location>
</feature>
<dbReference type="Pfam" id="PF04652">
    <property type="entry name" value="Vta1"/>
    <property type="match status" value="1"/>
</dbReference>
<keyword evidence="8" id="KW-0472">Membrane</keyword>
<evidence type="ECO:0000256" key="4">
    <source>
        <dbReference type="ARBA" id="ARBA00022448"/>
    </source>
</evidence>
<name>A0AAJ5YVV0_9BASI</name>
<keyword evidence="5" id="KW-0963">Cytoplasm</keyword>
<dbReference type="GO" id="GO:0032511">
    <property type="term" value="P:late endosome to vacuole transport via multivesicular body sorting pathway"/>
    <property type="evidence" value="ECO:0007669"/>
    <property type="project" value="InterPro"/>
</dbReference>
<feature type="region of interest" description="Disordered" evidence="9">
    <location>
        <begin position="156"/>
        <end position="311"/>
    </location>
</feature>
<dbReference type="InterPro" id="IPR044538">
    <property type="entry name" value="Vta1-like"/>
</dbReference>
<feature type="domain" description="Vta1/callose synthase N-terminal" evidence="10">
    <location>
        <begin position="13"/>
        <end position="157"/>
    </location>
</feature>
<reference evidence="12 13" key="1">
    <citation type="submission" date="2023-03" db="EMBL/GenBank/DDBJ databases">
        <title>Mating type loci evolution in Malassezia.</title>
        <authorList>
            <person name="Coelho M.A."/>
        </authorList>
    </citation>
    <scope>NUCLEOTIDE SEQUENCE [LARGE SCALE GENOMIC DNA]</scope>
    <source>
        <strain evidence="12 13">CBS 9725</strain>
    </source>
</reference>
<evidence type="ECO:0000313" key="13">
    <source>
        <dbReference type="Proteomes" id="UP001219567"/>
    </source>
</evidence>
<dbReference type="GO" id="GO:0010008">
    <property type="term" value="C:endosome membrane"/>
    <property type="evidence" value="ECO:0007669"/>
    <property type="project" value="UniProtKB-SubCell"/>
</dbReference>
<dbReference type="InterPro" id="IPR039431">
    <property type="entry name" value="Vta1/CALS_N"/>
</dbReference>
<dbReference type="PANTHER" id="PTHR46009">
    <property type="entry name" value="VACUOLAR PROTEIN SORTING-ASSOCIATED PROTEIN VTA1 HOMOLOG"/>
    <property type="match status" value="1"/>
</dbReference>
<comment type="subcellular location">
    <subcellularLocation>
        <location evidence="2">Cytoplasm</location>
    </subcellularLocation>
    <subcellularLocation>
        <location evidence="1">Endosome membrane</location>
        <topology evidence="1">Peripheral membrane protein</topology>
    </subcellularLocation>
</comment>
<evidence type="ECO:0000256" key="5">
    <source>
        <dbReference type="ARBA" id="ARBA00022490"/>
    </source>
</evidence>
<dbReference type="AlphaFoldDB" id="A0AAJ5YVV0"/>
<evidence type="ECO:0000256" key="8">
    <source>
        <dbReference type="ARBA" id="ARBA00023136"/>
    </source>
</evidence>
<dbReference type="InterPro" id="IPR041212">
    <property type="entry name" value="Vta1_C"/>
</dbReference>
<comment type="similarity">
    <text evidence="3">Belongs to the VTA1 family.</text>
</comment>
<evidence type="ECO:0000313" key="12">
    <source>
        <dbReference type="EMBL" id="WFC99666.1"/>
    </source>
</evidence>
<dbReference type="Gene3D" id="1.25.40.270">
    <property type="entry name" value="Vacuolar protein sorting-associated protein vta1"/>
    <property type="match status" value="1"/>
</dbReference>
<keyword evidence="7" id="KW-0653">Protein transport</keyword>
<evidence type="ECO:0000259" key="11">
    <source>
        <dbReference type="Pfam" id="PF18097"/>
    </source>
</evidence>
<evidence type="ECO:0000256" key="9">
    <source>
        <dbReference type="SAM" id="MobiDB-lite"/>
    </source>
</evidence>
<dbReference type="GO" id="GO:0015031">
    <property type="term" value="P:protein transport"/>
    <property type="evidence" value="ECO:0007669"/>
    <property type="project" value="UniProtKB-KW"/>
</dbReference>
<evidence type="ECO:0000256" key="1">
    <source>
        <dbReference type="ARBA" id="ARBA00004481"/>
    </source>
</evidence>
<dbReference type="Proteomes" id="UP001219567">
    <property type="component" value="Chromosome 3"/>
</dbReference>
<evidence type="ECO:0008006" key="14">
    <source>
        <dbReference type="Google" id="ProtNLM"/>
    </source>
</evidence>
<evidence type="ECO:0000259" key="10">
    <source>
        <dbReference type="Pfam" id="PF04652"/>
    </source>
</evidence>
<organism evidence="12 13">
    <name type="scientific">Malassezia yamatoensis</name>
    <dbReference type="NCBI Taxonomy" id="253288"/>
    <lineage>
        <taxon>Eukaryota</taxon>
        <taxon>Fungi</taxon>
        <taxon>Dikarya</taxon>
        <taxon>Basidiomycota</taxon>
        <taxon>Ustilaginomycotina</taxon>
        <taxon>Malasseziomycetes</taxon>
        <taxon>Malasseziales</taxon>
        <taxon>Malasseziaceae</taxon>
        <taxon>Malassezia</taxon>
    </lineage>
</organism>
<dbReference type="InterPro" id="IPR023175">
    <property type="entry name" value="Vta1/CALS_N_sf"/>
</dbReference>
<gene>
    <name evidence="12" type="ORF">MYAM1_002411</name>
</gene>
<keyword evidence="4" id="KW-0813">Transport</keyword>
<accession>A0AAJ5YVV0</accession>
<evidence type="ECO:0000256" key="7">
    <source>
        <dbReference type="ARBA" id="ARBA00022927"/>
    </source>
</evidence>
<keyword evidence="6" id="KW-0967">Endosome</keyword>
<sequence length="351" mass="37783">MDATPALKSARIYVSRADEVQKVDPIVSYWCKYYAAQLGIAEPTNDAASRAYLLSLMDDLEKTKAELGDQEAVTDDTVGHAYVENFALKIFHGADKEDQDGTATKATAKAFVAASQFLEVLNVFGALDEEVCAFVTQTEAKIKYAKWKAAQIAKSLRGSSKEDNLQQPMEAERRDPAAALSQSPTLAALPNKSEARESPMESTLQNSTLETEFSSFTNKPSRPDDLTPTPLPTPPTNEGEATHLPSTPGTLLPLSQVSPQDSAHLPSVPDENTQSRPVTIVSPSAPSVAHAPKATVNETHSSAAPSDSKLSVSDIAQVQKLSRWASSAMDYEDIDTAKTHLRAALKLLDSL</sequence>
<evidence type="ECO:0000256" key="3">
    <source>
        <dbReference type="ARBA" id="ARBA00007895"/>
    </source>
</evidence>
<feature type="compositionally biased region" description="Basic and acidic residues" evidence="9">
    <location>
        <begin position="159"/>
        <end position="176"/>
    </location>
</feature>
<dbReference type="EMBL" id="CP119945">
    <property type="protein sequence ID" value="WFC99666.1"/>
    <property type="molecule type" value="Genomic_DNA"/>
</dbReference>
<feature type="compositionally biased region" description="Polar residues" evidence="9">
    <location>
        <begin position="270"/>
        <end position="285"/>
    </location>
</feature>
<evidence type="ECO:0000256" key="6">
    <source>
        <dbReference type="ARBA" id="ARBA00022753"/>
    </source>
</evidence>
<evidence type="ECO:0000256" key="2">
    <source>
        <dbReference type="ARBA" id="ARBA00004496"/>
    </source>
</evidence>
<keyword evidence="13" id="KW-1185">Reference proteome</keyword>